<dbReference type="PANTHER" id="PTHR36930">
    <property type="entry name" value="METAL-SULFUR CLUSTER BIOSYNTHESIS PROTEINS YUAD-RELATED"/>
    <property type="match status" value="1"/>
</dbReference>
<dbReference type="InterPro" id="IPR005302">
    <property type="entry name" value="MoCF_Sase_C"/>
</dbReference>
<dbReference type="PROSITE" id="PS51340">
    <property type="entry name" value="MOSC"/>
    <property type="match status" value="1"/>
</dbReference>
<dbReference type="Pfam" id="PF03473">
    <property type="entry name" value="MOSC"/>
    <property type="match status" value="1"/>
</dbReference>
<evidence type="ECO:0000259" key="1">
    <source>
        <dbReference type="PROSITE" id="PS51340"/>
    </source>
</evidence>
<organism evidence="2">
    <name type="scientific">marine sediment metagenome</name>
    <dbReference type="NCBI Taxonomy" id="412755"/>
    <lineage>
        <taxon>unclassified sequences</taxon>
        <taxon>metagenomes</taxon>
        <taxon>ecological metagenomes</taxon>
    </lineage>
</organism>
<proteinExistence type="predicted"/>
<dbReference type="AlphaFoldDB" id="A0A0F9PQR4"/>
<dbReference type="PANTHER" id="PTHR36930:SF1">
    <property type="entry name" value="MOSC DOMAIN-CONTAINING PROTEIN"/>
    <property type="match status" value="1"/>
</dbReference>
<dbReference type="Gene3D" id="2.40.33.20">
    <property type="entry name" value="PK beta-barrel domain-like"/>
    <property type="match status" value="1"/>
</dbReference>
<feature type="domain" description="MOSC" evidence="1">
    <location>
        <begin position="19"/>
        <end position="169"/>
    </location>
</feature>
<reference evidence="2" key="1">
    <citation type="journal article" date="2015" name="Nature">
        <title>Complex archaea that bridge the gap between prokaryotes and eukaryotes.</title>
        <authorList>
            <person name="Spang A."/>
            <person name="Saw J.H."/>
            <person name="Jorgensen S.L."/>
            <person name="Zaremba-Niedzwiedzka K."/>
            <person name="Martijn J."/>
            <person name="Lind A.E."/>
            <person name="van Eijk R."/>
            <person name="Schleper C."/>
            <person name="Guy L."/>
            <person name="Ettema T.J."/>
        </authorList>
    </citation>
    <scope>NUCLEOTIDE SEQUENCE</scope>
</reference>
<sequence length="181" mass="19619">MSEARVVAVAKDGVHRFSKEIVSEIRIIEGMGVEGDAHLGKTVKHRSRVAVDPTQPNLRQVHLIHSELFSEVSEKGFIVRAADLGENITTFGVDLLALPRGTVLMIGQTVELEVTGLRNPCKQIDNFQTGLLSAVLIKGENGELIRKSGIMTVVKAGGSIKAGDAIQSIFPEKPYLPLERV</sequence>
<dbReference type="EMBL" id="LAZR01002127">
    <property type="protein sequence ID" value="KKN34120.1"/>
    <property type="molecule type" value="Genomic_DNA"/>
</dbReference>
<comment type="caution">
    <text evidence="2">The sequence shown here is derived from an EMBL/GenBank/DDBJ whole genome shotgun (WGS) entry which is preliminary data.</text>
</comment>
<dbReference type="SUPFAM" id="SSF50800">
    <property type="entry name" value="PK beta-barrel domain-like"/>
    <property type="match status" value="1"/>
</dbReference>
<gene>
    <name evidence="2" type="ORF">LCGC14_0797000</name>
</gene>
<evidence type="ECO:0000313" key="2">
    <source>
        <dbReference type="EMBL" id="KKN34120.1"/>
    </source>
</evidence>
<dbReference type="GO" id="GO:0030170">
    <property type="term" value="F:pyridoxal phosphate binding"/>
    <property type="evidence" value="ECO:0007669"/>
    <property type="project" value="InterPro"/>
</dbReference>
<protein>
    <recommendedName>
        <fullName evidence="1">MOSC domain-containing protein</fullName>
    </recommendedName>
</protein>
<dbReference type="GO" id="GO:0030151">
    <property type="term" value="F:molybdenum ion binding"/>
    <property type="evidence" value="ECO:0007669"/>
    <property type="project" value="InterPro"/>
</dbReference>
<dbReference type="GO" id="GO:0003824">
    <property type="term" value="F:catalytic activity"/>
    <property type="evidence" value="ECO:0007669"/>
    <property type="project" value="InterPro"/>
</dbReference>
<name>A0A0F9PQR4_9ZZZZ</name>
<dbReference type="InterPro" id="IPR052716">
    <property type="entry name" value="MOSC_domain"/>
</dbReference>
<accession>A0A0F9PQR4</accession>
<dbReference type="InterPro" id="IPR011037">
    <property type="entry name" value="Pyrv_Knase-like_insert_dom_sf"/>
</dbReference>